<evidence type="ECO:0000256" key="1">
    <source>
        <dbReference type="SAM" id="MobiDB-lite"/>
    </source>
</evidence>
<evidence type="ECO:0000313" key="3">
    <source>
        <dbReference type="Proteomes" id="UP000295264"/>
    </source>
</evidence>
<dbReference type="EMBL" id="QWLN02005965">
    <property type="protein sequence ID" value="TEA36739.1"/>
    <property type="molecule type" value="Genomic_DNA"/>
</dbReference>
<accession>A0A484GMN9</accession>
<proteinExistence type="predicted"/>
<reference evidence="2 3" key="1">
    <citation type="journal article" date="2018" name="Genomics">
        <title>Molecular footprints of inshore aquatic adaptation in Indo-Pacific humpback dolphin (Sousa chinensis).</title>
        <authorList>
            <person name="Ming Y."/>
            <person name="Jian J."/>
            <person name="Yu F."/>
            <person name="Yu X."/>
            <person name="Wang J."/>
            <person name="Liu W."/>
        </authorList>
    </citation>
    <scope>NUCLEOTIDE SEQUENCE [LARGE SCALE GENOMIC DNA]</scope>
    <source>
        <strain evidence="2">MY-2018</strain>
        <tissue evidence="2">Skin</tissue>
    </source>
</reference>
<dbReference type="Proteomes" id="UP000295264">
    <property type="component" value="Unassembled WGS sequence"/>
</dbReference>
<sequence length="137" mass="15815">MQKRGTTLQFKMAAAGRVQRRCTRHCDLEPHRNLASKIFCICCKCCEEPNATDDSKIPSQTPELQPSKHGLQKDELDGQNLKQDNEASHVIWGNSLLHPEKRTSYFSSSEFEDVNSHVSKRGFHKRNLSRYSQDRWP</sequence>
<organism evidence="2 3">
    <name type="scientific">Sousa chinensis</name>
    <name type="common">Indo-pacific humpbacked dolphin</name>
    <name type="synonym">Steno chinensis</name>
    <dbReference type="NCBI Taxonomy" id="103600"/>
    <lineage>
        <taxon>Eukaryota</taxon>
        <taxon>Metazoa</taxon>
        <taxon>Chordata</taxon>
        <taxon>Craniata</taxon>
        <taxon>Vertebrata</taxon>
        <taxon>Euteleostomi</taxon>
        <taxon>Mammalia</taxon>
        <taxon>Eutheria</taxon>
        <taxon>Laurasiatheria</taxon>
        <taxon>Artiodactyla</taxon>
        <taxon>Whippomorpha</taxon>
        <taxon>Cetacea</taxon>
        <taxon>Odontoceti</taxon>
        <taxon>Delphinidae</taxon>
        <taxon>Sousa</taxon>
    </lineage>
</organism>
<keyword evidence="3" id="KW-1185">Reference proteome</keyword>
<dbReference type="AlphaFoldDB" id="A0A484GMN9"/>
<protein>
    <recommendedName>
        <fullName evidence="4">Testis expressed 48</fullName>
    </recommendedName>
</protein>
<evidence type="ECO:0000313" key="2">
    <source>
        <dbReference type="EMBL" id="TEA36739.1"/>
    </source>
</evidence>
<name>A0A484GMN9_SOUCH</name>
<evidence type="ECO:0008006" key="4">
    <source>
        <dbReference type="Google" id="ProtNLM"/>
    </source>
</evidence>
<comment type="caution">
    <text evidence="2">The sequence shown here is derived from an EMBL/GenBank/DDBJ whole genome shotgun (WGS) entry which is preliminary data.</text>
</comment>
<feature type="region of interest" description="Disordered" evidence="1">
    <location>
        <begin position="51"/>
        <end position="77"/>
    </location>
</feature>
<gene>
    <name evidence="2" type="ORF">DBR06_SOUSAS310157</name>
</gene>